<evidence type="ECO:0000313" key="1">
    <source>
        <dbReference type="EMBL" id="ACP25217.1"/>
    </source>
</evidence>
<name>C3MCD8_SINFN</name>
<protein>
    <submittedName>
        <fullName evidence="1">Uncharacterized protein</fullName>
    </submittedName>
</protein>
<accession>C3MCD8</accession>
<evidence type="ECO:0000313" key="2">
    <source>
        <dbReference type="Proteomes" id="UP000001054"/>
    </source>
</evidence>
<keyword evidence="2" id="KW-1185">Reference proteome</keyword>
<dbReference type="AlphaFoldDB" id="C3MCD8"/>
<organism evidence="1 2">
    <name type="scientific">Sinorhizobium fredii (strain NBRC 101917 / NGR234)</name>
    <dbReference type="NCBI Taxonomy" id="394"/>
    <lineage>
        <taxon>Bacteria</taxon>
        <taxon>Pseudomonadati</taxon>
        <taxon>Pseudomonadota</taxon>
        <taxon>Alphaproteobacteria</taxon>
        <taxon>Hyphomicrobiales</taxon>
        <taxon>Rhizobiaceae</taxon>
        <taxon>Sinorhizobium/Ensifer group</taxon>
        <taxon>Sinorhizobium</taxon>
    </lineage>
</organism>
<dbReference type="KEGG" id="rhi:NGR_c14450"/>
<proteinExistence type="predicted"/>
<gene>
    <name evidence="1" type="ordered locus">NGR_c14450</name>
</gene>
<dbReference type="EMBL" id="CP001389">
    <property type="protein sequence ID" value="ACP25217.1"/>
    <property type="molecule type" value="Genomic_DNA"/>
</dbReference>
<dbReference type="RefSeq" id="WP_012707991.1">
    <property type="nucleotide sequence ID" value="NC_012587.1"/>
</dbReference>
<dbReference type="Proteomes" id="UP000001054">
    <property type="component" value="Chromosome"/>
</dbReference>
<sequence length="80" mass="8583">METSAIDNFRTPALGWWLSYRHVYSDTNHLSAIILPHRYDAAVGGDAGDGPCLPANTGTSGLLPLGPEPAWNPDLAQFFG</sequence>
<reference evidence="1 2" key="1">
    <citation type="journal article" date="2009" name="Appl. Environ. Microbiol.">
        <title>Rhizobium sp. strain NGR234 possesses a remarkable number of secretion systems.</title>
        <authorList>
            <person name="Schmeisser C."/>
            <person name="Liesegang H."/>
            <person name="Krysciak D."/>
            <person name="Bakkou N."/>
            <person name="Le Quere A."/>
            <person name="Wollherr A."/>
            <person name="Heinemeyer I."/>
            <person name="Morgenstern B."/>
            <person name="Pommerening-Roeser A."/>
            <person name="Flores M."/>
            <person name="Palacios R."/>
            <person name="Brenner S."/>
            <person name="Gottschalk G."/>
            <person name="Schmitz R.A."/>
            <person name="Broughton W.J."/>
            <person name="Perret X."/>
            <person name="Strittmatter A.W."/>
            <person name="Streit W.R."/>
        </authorList>
    </citation>
    <scope>NUCLEOTIDE SEQUENCE [LARGE SCALE GENOMIC DNA]</scope>
    <source>
        <strain evidence="2">NBRC 101917 / NGR234</strain>
    </source>
</reference>
<dbReference type="OrthoDB" id="9931642at2"/>
<dbReference type="HOGENOM" id="CLU_2587301_0_0_5"/>